<evidence type="ECO:0000256" key="2">
    <source>
        <dbReference type="RuleBase" id="RU003749"/>
    </source>
</evidence>
<dbReference type="NCBIfam" id="TIGR00377">
    <property type="entry name" value="ant_ant_sig"/>
    <property type="match status" value="1"/>
</dbReference>
<gene>
    <name evidence="4" type="ORF">LXN57_40675</name>
</gene>
<sequence>MSMASLHHVAPTVRPADSKTVMELVLSGDVDMENAQELRRYLTGALERGADIVIDLADVRLIDCACLDVLVRAARTAHTLDSVISLVTPSDLVRMTLRVTEADILFPICDDRAAALRRCGTEEAAQRDLSPSDPFC</sequence>
<feature type="domain" description="STAS" evidence="3">
    <location>
        <begin position="24"/>
        <end position="100"/>
    </location>
</feature>
<dbReference type="InterPro" id="IPR036513">
    <property type="entry name" value="STAS_dom_sf"/>
</dbReference>
<evidence type="ECO:0000313" key="5">
    <source>
        <dbReference type="Proteomes" id="UP001523216"/>
    </source>
</evidence>
<evidence type="ECO:0000259" key="3">
    <source>
        <dbReference type="PROSITE" id="PS50801"/>
    </source>
</evidence>
<dbReference type="Proteomes" id="UP001523216">
    <property type="component" value="Unassembled WGS sequence"/>
</dbReference>
<dbReference type="CDD" id="cd07043">
    <property type="entry name" value="STAS_anti-anti-sigma_factors"/>
    <property type="match status" value="1"/>
</dbReference>
<proteinExistence type="inferred from homology"/>
<accession>A0ABT0YDL6</accession>
<dbReference type="PANTHER" id="PTHR33495:SF2">
    <property type="entry name" value="ANTI-SIGMA FACTOR ANTAGONIST TM_1081-RELATED"/>
    <property type="match status" value="1"/>
</dbReference>
<dbReference type="PROSITE" id="PS50801">
    <property type="entry name" value="STAS"/>
    <property type="match status" value="1"/>
</dbReference>
<comment type="similarity">
    <text evidence="1 2">Belongs to the anti-sigma-factor antagonist family.</text>
</comment>
<reference evidence="4 5" key="1">
    <citation type="submission" date="2022-06" db="EMBL/GenBank/DDBJ databases">
        <title>Actinoplanes abujensis sp. nov., isolated from Nigerian arid soil.</title>
        <authorList>
            <person name="Ding P."/>
        </authorList>
    </citation>
    <scope>NUCLEOTIDE SEQUENCE [LARGE SCALE GENOMIC DNA]</scope>
    <source>
        <strain evidence="5">TRM88002</strain>
    </source>
</reference>
<dbReference type="InterPro" id="IPR058548">
    <property type="entry name" value="MlaB-like_STAS"/>
</dbReference>
<organism evidence="4 5">
    <name type="scientific">Paractinoplanes hotanensis</name>
    <dbReference type="NCBI Taxonomy" id="2906497"/>
    <lineage>
        <taxon>Bacteria</taxon>
        <taxon>Bacillati</taxon>
        <taxon>Actinomycetota</taxon>
        <taxon>Actinomycetes</taxon>
        <taxon>Micromonosporales</taxon>
        <taxon>Micromonosporaceae</taxon>
        <taxon>Paractinoplanes</taxon>
    </lineage>
</organism>
<dbReference type="EMBL" id="JAMQOL010000067">
    <property type="protein sequence ID" value="MCM4083880.1"/>
    <property type="molecule type" value="Genomic_DNA"/>
</dbReference>
<comment type="caution">
    <text evidence="4">The sequence shown here is derived from an EMBL/GenBank/DDBJ whole genome shotgun (WGS) entry which is preliminary data.</text>
</comment>
<evidence type="ECO:0000313" key="4">
    <source>
        <dbReference type="EMBL" id="MCM4083880.1"/>
    </source>
</evidence>
<protein>
    <recommendedName>
        <fullName evidence="2">Anti-sigma factor antagonist</fullName>
    </recommendedName>
</protein>
<dbReference type="Pfam" id="PF13466">
    <property type="entry name" value="STAS_2"/>
    <property type="match status" value="1"/>
</dbReference>
<evidence type="ECO:0000256" key="1">
    <source>
        <dbReference type="ARBA" id="ARBA00009013"/>
    </source>
</evidence>
<dbReference type="InterPro" id="IPR002645">
    <property type="entry name" value="STAS_dom"/>
</dbReference>
<dbReference type="InterPro" id="IPR003658">
    <property type="entry name" value="Anti-sigma_ant"/>
</dbReference>
<dbReference type="SUPFAM" id="SSF52091">
    <property type="entry name" value="SpoIIaa-like"/>
    <property type="match status" value="1"/>
</dbReference>
<dbReference type="Gene3D" id="3.30.750.24">
    <property type="entry name" value="STAS domain"/>
    <property type="match status" value="1"/>
</dbReference>
<dbReference type="PANTHER" id="PTHR33495">
    <property type="entry name" value="ANTI-SIGMA FACTOR ANTAGONIST TM_1081-RELATED-RELATED"/>
    <property type="match status" value="1"/>
</dbReference>
<dbReference type="RefSeq" id="WP_251803648.1">
    <property type="nucleotide sequence ID" value="NZ_JAMQOL010000067.1"/>
</dbReference>
<name>A0ABT0YDL6_9ACTN</name>
<keyword evidence="5" id="KW-1185">Reference proteome</keyword>